<dbReference type="Pfam" id="PF13185">
    <property type="entry name" value="GAF_2"/>
    <property type="match status" value="1"/>
</dbReference>
<dbReference type="SMART" id="SM00065">
    <property type="entry name" value="GAF"/>
    <property type="match status" value="1"/>
</dbReference>
<keyword evidence="3" id="KW-1185">Reference proteome</keyword>
<reference evidence="3" key="1">
    <citation type="journal article" date="2019" name="Int. J. Syst. Evol. Microbiol.">
        <title>The Global Catalogue of Microorganisms (GCM) 10K type strain sequencing project: providing services to taxonomists for standard genome sequencing and annotation.</title>
        <authorList>
            <consortium name="The Broad Institute Genomics Platform"/>
            <consortium name="The Broad Institute Genome Sequencing Center for Infectious Disease"/>
            <person name="Wu L."/>
            <person name="Ma J."/>
        </authorList>
    </citation>
    <scope>NUCLEOTIDE SEQUENCE [LARGE SCALE GENOMIC DNA]</scope>
    <source>
        <strain evidence="3">JCM 17388</strain>
    </source>
</reference>
<feature type="domain" description="GAF" evidence="1">
    <location>
        <begin position="6"/>
        <end position="153"/>
    </location>
</feature>
<name>A0ABP8B3W4_9ACTN</name>
<sequence>MTQVLEFSQLVDRTLSALADVLGSDGAALMLIDDHDRLRAIGGSDDRGRQLELIQEQIGAGPAIETLNRGEDVVVDDLRAARPLGFPGVAARVSEVRAVLSVPLRAEERLIGTLNFYDRTSHEWQPAKVRTGERLGELMVMVLQTMAHRSPCSGKS</sequence>
<evidence type="ECO:0000313" key="2">
    <source>
        <dbReference type="EMBL" id="GAA4197458.1"/>
    </source>
</evidence>
<dbReference type="InterPro" id="IPR029016">
    <property type="entry name" value="GAF-like_dom_sf"/>
</dbReference>
<dbReference type="SUPFAM" id="SSF55781">
    <property type="entry name" value="GAF domain-like"/>
    <property type="match status" value="1"/>
</dbReference>
<dbReference type="InterPro" id="IPR003018">
    <property type="entry name" value="GAF"/>
</dbReference>
<accession>A0ABP8B3W4</accession>
<organism evidence="2 3">
    <name type="scientific">Streptosporangium oxazolinicum</name>
    <dbReference type="NCBI Taxonomy" id="909287"/>
    <lineage>
        <taxon>Bacteria</taxon>
        <taxon>Bacillati</taxon>
        <taxon>Actinomycetota</taxon>
        <taxon>Actinomycetes</taxon>
        <taxon>Streptosporangiales</taxon>
        <taxon>Streptosporangiaceae</taxon>
        <taxon>Streptosporangium</taxon>
    </lineage>
</organism>
<proteinExistence type="predicted"/>
<comment type="caution">
    <text evidence="2">The sequence shown here is derived from an EMBL/GenBank/DDBJ whole genome shotgun (WGS) entry which is preliminary data.</text>
</comment>
<evidence type="ECO:0000259" key="1">
    <source>
        <dbReference type="SMART" id="SM00065"/>
    </source>
</evidence>
<evidence type="ECO:0000313" key="3">
    <source>
        <dbReference type="Proteomes" id="UP001501251"/>
    </source>
</evidence>
<gene>
    <name evidence="2" type="ORF">GCM10022252_46420</name>
</gene>
<dbReference type="Proteomes" id="UP001501251">
    <property type="component" value="Unassembled WGS sequence"/>
</dbReference>
<dbReference type="RefSeq" id="WP_344920102.1">
    <property type="nucleotide sequence ID" value="NZ_BAABAQ010000008.1"/>
</dbReference>
<dbReference type="Gene3D" id="3.30.450.40">
    <property type="match status" value="1"/>
</dbReference>
<protein>
    <recommendedName>
        <fullName evidence="1">GAF domain-containing protein</fullName>
    </recommendedName>
</protein>
<dbReference type="EMBL" id="BAABAQ010000008">
    <property type="protein sequence ID" value="GAA4197458.1"/>
    <property type="molecule type" value="Genomic_DNA"/>
</dbReference>